<feature type="transmembrane region" description="Helical" evidence="2">
    <location>
        <begin position="143"/>
        <end position="167"/>
    </location>
</feature>
<feature type="transmembrane region" description="Helical" evidence="2">
    <location>
        <begin position="303"/>
        <end position="320"/>
    </location>
</feature>
<feature type="transmembrane region" description="Helical" evidence="2">
    <location>
        <begin position="90"/>
        <end position="107"/>
    </location>
</feature>
<feature type="region of interest" description="Disordered" evidence="1">
    <location>
        <begin position="356"/>
        <end position="379"/>
    </location>
</feature>
<keyword evidence="2" id="KW-0812">Transmembrane</keyword>
<feature type="transmembrane region" description="Helical" evidence="2">
    <location>
        <begin position="270"/>
        <end position="291"/>
    </location>
</feature>
<name>A0ABS5NCE0_TSUPA</name>
<evidence type="ECO:0000256" key="1">
    <source>
        <dbReference type="SAM" id="MobiDB-lite"/>
    </source>
</evidence>
<accession>A0ABS5NCE0</accession>
<feature type="transmembrane region" description="Helical" evidence="2">
    <location>
        <begin position="210"/>
        <end position="232"/>
    </location>
</feature>
<feature type="transmembrane region" description="Helical" evidence="2">
    <location>
        <begin position="179"/>
        <end position="198"/>
    </location>
</feature>
<evidence type="ECO:0008006" key="5">
    <source>
        <dbReference type="Google" id="ProtNLM"/>
    </source>
</evidence>
<keyword evidence="2" id="KW-0472">Membrane</keyword>
<feature type="transmembrane region" description="Helical" evidence="2">
    <location>
        <begin position="382"/>
        <end position="405"/>
    </location>
</feature>
<evidence type="ECO:0000313" key="4">
    <source>
        <dbReference type="Proteomes" id="UP000676853"/>
    </source>
</evidence>
<comment type="caution">
    <text evidence="3">The sequence shown here is derived from an EMBL/GenBank/DDBJ whole genome shotgun (WGS) entry which is preliminary data.</text>
</comment>
<feature type="transmembrane region" description="Helical" evidence="2">
    <location>
        <begin position="40"/>
        <end position="60"/>
    </location>
</feature>
<feature type="transmembrane region" description="Helical" evidence="2">
    <location>
        <begin position="66"/>
        <end position="83"/>
    </location>
</feature>
<feature type="transmembrane region" description="Helical" evidence="2">
    <location>
        <begin position="489"/>
        <end position="509"/>
    </location>
</feature>
<proteinExistence type="predicted"/>
<keyword evidence="4" id="KW-1185">Reference proteome</keyword>
<feature type="transmembrane region" description="Helical" evidence="2">
    <location>
        <begin position="466"/>
        <end position="483"/>
    </location>
</feature>
<organism evidence="3 4">
    <name type="scientific">Tsukamurella paurometabola</name>
    <name type="common">Corynebacterium paurometabolum</name>
    <dbReference type="NCBI Taxonomy" id="2061"/>
    <lineage>
        <taxon>Bacteria</taxon>
        <taxon>Bacillati</taxon>
        <taxon>Actinomycetota</taxon>
        <taxon>Actinomycetes</taxon>
        <taxon>Mycobacteriales</taxon>
        <taxon>Tsukamurellaceae</taxon>
        <taxon>Tsukamurella</taxon>
    </lineage>
</organism>
<gene>
    <name evidence="3" type="ORF">KFZ73_10005</name>
</gene>
<dbReference type="Proteomes" id="UP000676853">
    <property type="component" value="Unassembled WGS sequence"/>
</dbReference>
<sequence>MPTVPVDHRGDRGEGAVTCAGPDSASVPVTGARRRRLHTAAPAMVLVVLAPIVGEFFLGNLTVDKALILLLFTPLYGGGALLIRETVRRTHRGWPSMILLAAAYALIEEGPVDQLLWNPGYSGGHDALAGDAYLPVPGTNVSIVQAVLSLHVIWSICVPIALVESFFPDRRTVPWLSRAGWSGAALLFGAGVAIGFVGTRAEDPFRATPLQHALSIVVIVGLIVLAFVVPTGLRAVDRRAPRPWLVGVTTLLLTSAMLTLVMFWPTRWSQWISVAAWVLAAGALATGLRYWSRCRGWGDSHRLAAAAGALATYTWIAFPHRPVGGGGPVVDLAGNAVCALAAAALVVGGARRIARAEPPPGPRGAEARGRGRRSAASPPPRAWRWMIPPVVATVTVVVVVFAASVLQHDDLLAQARAEDPAAPHAALVAQLWSRLLFGILLAVSWPLCLQRLARGSTAVYRRCRRVAVAAAIVLLAAAALAAGPSWLRLAHVVLAVCEVGIFAAAMHPAMRAWYATSKRPATRAEDT</sequence>
<feature type="transmembrane region" description="Helical" evidence="2">
    <location>
        <begin position="425"/>
        <end position="445"/>
    </location>
</feature>
<feature type="transmembrane region" description="Helical" evidence="2">
    <location>
        <begin position="332"/>
        <end position="350"/>
    </location>
</feature>
<evidence type="ECO:0000313" key="3">
    <source>
        <dbReference type="EMBL" id="MBS4101577.1"/>
    </source>
</evidence>
<reference evidence="3 4" key="1">
    <citation type="submission" date="2021-04" db="EMBL/GenBank/DDBJ databases">
        <title>Whole genome sequence analysis of a thiophenic sulfur metabolizing bacteria.</title>
        <authorList>
            <person name="Akhtar N."/>
            <person name="Akram J."/>
            <person name="Aslam A."/>
        </authorList>
    </citation>
    <scope>NUCLEOTIDE SEQUENCE [LARGE SCALE GENOMIC DNA]</scope>
    <source>
        <strain evidence="3 4">3OW</strain>
    </source>
</reference>
<protein>
    <recommendedName>
        <fullName evidence="5">DUF998 domain-containing protein</fullName>
    </recommendedName>
</protein>
<evidence type="ECO:0000256" key="2">
    <source>
        <dbReference type="SAM" id="Phobius"/>
    </source>
</evidence>
<dbReference type="RefSeq" id="WP_126195729.1">
    <property type="nucleotide sequence ID" value="NZ_CP085954.1"/>
</dbReference>
<feature type="transmembrane region" description="Helical" evidence="2">
    <location>
        <begin position="244"/>
        <end position="264"/>
    </location>
</feature>
<keyword evidence="2" id="KW-1133">Transmembrane helix</keyword>
<dbReference type="EMBL" id="JAGXOE010000018">
    <property type="protein sequence ID" value="MBS4101577.1"/>
    <property type="molecule type" value="Genomic_DNA"/>
</dbReference>